<keyword evidence="1" id="KW-1133">Transmembrane helix</keyword>
<dbReference type="RefSeq" id="WP_148966190.1">
    <property type="nucleotide sequence ID" value="NZ_JBNIKZ010000006.1"/>
</dbReference>
<reference evidence="2 3" key="1">
    <citation type="submission" date="2019-08" db="EMBL/GenBank/DDBJ databases">
        <title>Bacillus genomes from the desert of Cuatro Cienegas, Coahuila.</title>
        <authorList>
            <person name="Olmedo-Alvarez G."/>
        </authorList>
    </citation>
    <scope>NUCLEOTIDE SEQUENCE [LARGE SCALE GENOMIC DNA]</scope>
    <source>
        <strain evidence="2 3">CH88_3T</strain>
    </source>
</reference>
<evidence type="ECO:0000313" key="3">
    <source>
        <dbReference type="Proteomes" id="UP000323393"/>
    </source>
</evidence>
<name>A0AA94WMW7_9BACI</name>
<gene>
    <name evidence="2" type="ORF">FZC74_13185</name>
</gene>
<dbReference type="AlphaFoldDB" id="A0AA94WMW7"/>
<evidence type="ECO:0000256" key="1">
    <source>
        <dbReference type="SAM" id="Phobius"/>
    </source>
</evidence>
<feature type="transmembrane region" description="Helical" evidence="1">
    <location>
        <begin position="7"/>
        <end position="27"/>
    </location>
</feature>
<evidence type="ECO:0000313" key="2">
    <source>
        <dbReference type="EMBL" id="TYS58745.1"/>
    </source>
</evidence>
<protein>
    <submittedName>
        <fullName evidence="2">Uncharacterized protein</fullName>
    </submittedName>
</protein>
<dbReference type="EMBL" id="VTEU01000004">
    <property type="protein sequence ID" value="TYS58745.1"/>
    <property type="molecule type" value="Genomic_DNA"/>
</dbReference>
<sequence>MKVKNKVQVLLLAMTVLATIFLIWAGLSGNNDIFPLLLTLVVTLSMGNLMLQHRNNRGFHLYRIAFGFGLFSLLLSVTL</sequence>
<keyword evidence="1" id="KW-0812">Transmembrane</keyword>
<proteinExistence type="predicted"/>
<keyword evidence="1" id="KW-0472">Membrane</keyword>
<feature type="transmembrane region" description="Helical" evidence="1">
    <location>
        <begin position="33"/>
        <end position="51"/>
    </location>
</feature>
<comment type="caution">
    <text evidence="2">The sequence shown here is derived from an EMBL/GenBank/DDBJ whole genome shotgun (WGS) entry which is preliminary data.</text>
</comment>
<accession>A0AA94WMW7</accession>
<feature type="transmembrane region" description="Helical" evidence="1">
    <location>
        <begin position="60"/>
        <end position="78"/>
    </location>
</feature>
<organism evidence="2 3">
    <name type="scientific">Sutcliffiella horikoshii</name>
    <dbReference type="NCBI Taxonomy" id="79883"/>
    <lineage>
        <taxon>Bacteria</taxon>
        <taxon>Bacillati</taxon>
        <taxon>Bacillota</taxon>
        <taxon>Bacilli</taxon>
        <taxon>Bacillales</taxon>
        <taxon>Bacillaceae</taxon>
        <taxon>Sutcliffiella</taxon>
    </lineage>
</organism>
<dbReference type="Proteomes" id="UP000323393">
    <property type="component" value="Unassembled WGS sequence"/>
</dbReference>